<dbReference type="InterPro" id="IPR050410">
    <property type="entry name" value="CCR4/nocturin_mRNA_transcr"/>
</dbReference>
<dbReference type="GO" id="GO:0000175">
    <property type="term" value="F:3'-5'-RNA exonuclease activity"/>
    <property type="evidence" value="ECO:0007669"/>
    <property type="project" value="TreeGrafter"/>
</dbReference>
<gene>
    <name evidence="2" type="ORF">TrRE_jg2208</name>
</gene>
<keyword evidence="3" id="KW-1185">Reference proteome</keyword>
<sequence>MSISIFPSTDRFVPDTNELSVVSWNQLLPSSVDGWWLYKQFCPVTPCDKRTWDYRKELFEARLLNDDKPDIITLQEASERSHEIDYDNFSLHYEWEVANRGRMRCLTMWRAGFFSHLGTYSKDRTLITCLRRKSDGRLFWVVNVHLQAGGGNEDRRLRQVHDALETIRKKAKGDLKLEDEQNTCIVAGDFNVDLNVDSQSAITKLLADGVVPASTFDNGVLVARKDKKQSLGPFANAFRLAYSSNNLPPPSTLVAPQLIPRLISSGGGGNGEIVPTAGFVSAVRRMFHFYASGEEGMTQKEVDAFLTDINLSIERGSEMRFAKKIMVEKVEEKRLKEGGGGGVEDVYFSSADLIKLYMNELKGGKFWGVAHDLVFVFSKFGKVDELEKLNVVPRWYLRGEPCGESDLGKDAEIFEAAFDNVFFTSDTLDLVAVEDISGKFQPMPNEQEPSDHKPLRCVFRFK</sequence>
<proteinExistence type="predicted"/>
<organism evidence="2 3">
    <name type="scientific">Triparma retinervis</name>
    <dbReference type="NCBI Taxonomy" id="2557542"/>
    <lineage>
        <taxon>Eukaryota</taxon>
        <taxon>Sar</taxon>
        <taxon>Stramenopiles</taxon>
        <taxon>Ochrophyta</taxon>
        <taxon>Bolidophyceae</taxon>
        <taxon>Parmales</taxon>
        <taxon>Triparmaceae</taxon>
        <taxon>Triparma</taxon>
    </lineage>
</organism>
<dbReference type="PANTHER" id="PTHR12121:SF36">
    <property type="entry name" value="ENDONUCLEASE_EXONUCLEASE_PHOSPHATASE DOMAIN-CONTAINING PROTEIN"/>
    <property type="match status" value="1"/>
</dbReference>
<accession>A0A9W7G7N6</accession>
<dbReference type="InterPro" id="IPR005135">
    <property type="entry name" value="Endo/exonuclease/phosphatase"/>
</dbReference>
<dbReference type="EMBL" id="BRXZ01007950">
    <property type="protein sequence ID" value="GMI36587.1"/>
    <property type="molecule type" value="Genomic_DNA"/>
</dbReference>
<protein>
    <recommendedName>
        <fullName evidence="1">Endonuclease/exonuclease/phosphatase domain-containing protein</fullName>
    </recommendedName>
</protein>
<evidence type="ECO:0000313" key="3">
    <source>
        <dbReference type="Proteomes" id="UP001165082"/>
    </source>
</evidence>
<dbReference type="PANTHER" id="PTHR12121">
    <property type="entry name" value="CARBON CATABOLITE REPRESSOR PROTEIN 4"/>
    <property type="match status" value="1"/>
</dbReference>
<dbReference type="Gene3D" id="3.60.10.10">
    <property type="entry name" value="Endonuclease/exonuclease/phosphatase"/>
    <property type="match status" value="1"/>
</dbReference>
<feature type="domain" description="Endonuclease/exonuclease/phosphatase" evidence="1">
    <location>
        <begin position="46"/>
        <end position="195"/>
    </location>
</feature>
<reference evidence="2" key="1">
    <citation type="submission" date="2022-07" db="EMBL/GenBank/DDBJ databases">
        <title>Genome analysis of Parmales, a sister group of diatoms, reveals the evolutionary specialization of diatoms from phago-mixotrophs to photoautotrophs.</title>
        <authorList>
            <person name="Ban H."/>
            <person name="Sato S."/>
            <person name="Yoshikawa S."/>
            <person name="Kazumasa Y."/>
            <person name="Nakamura Y."/>
            <person name="Ichinomiya M."/>
            <person name="Saitoh K."/>
            <person name="Sato N."/>
            <person name="Blanc-Mathieu R."/>
            <person name="Endo H."/>
            <person name="Kuwata A."/>
            <person name="Ogata H."/>
        </authorList>
    </citation>
    <scope>NUCLEOTIDE SEQUENCE</scope>
</reference>
<dbReference type="AlphaFoldDB" id="A0A9W7G7N6"/>
<comment type="caution">
    <text evidence="2">The sequence shown here is derived from an EMBL/GenBank/DDBJ whole genome shotgun (WGS) entry which is preliminary data.</text>
</comment>
<dbReference type="InterPro" id="IPR036691">
    <property type="entry name" value="Endo/exonu/phosph_ase_sf"/>
</dbReference>
<dbReference type="Proteomes" id="UP001165082">
    <property type="component" value="Unassembled WGS sequence"/>
</dbReference>
<evidence type="ECO:0000313" key="2">
    <source>
        <dbReference type="EMBL" id="GMI36587.1"/>
    </source>
</evidence>
<dbReference type="OrthoDB" id="276515at2759"/>
<name>A0A9W7G7N6_9STRA</name>
<dbReference type="Pfam" id="PF03372">
    <property type="entry name" value="Exo_endo_phos"/>
    <property type="match status" value="1"/>
</dbReference>
<dbReference type="SUPFAM" id="SSF56219">
    <property type="entry name" value="DNase I-like"/>
    <property type="match status" value="1"/>
</dbReference>
<evidence type="ECO:0000259" key="1">
    <source>
        <dbReference type="Pfam" id="PF03372"/>
    </source>
</evidence>